<comment type="caution">
    <text evidence="2">The sequence shown here is derived from an EMBL/GenBank/DDBJ whole genome shotgun (WGS) entry which is preliminary data.</text>
</comment>
<dbReference type="STRING" id="458.Lrub_0911"/>
<dbReference type="PATRIC" id="fig|458.5.peg.944"/>
<dbReference type="Proteomes" id="UP000054608">
    <property type="component" value="Unassembled WGS sequence"/>
</dbReference>
<dbReference type="InterPro" id="IPR029058">
    <property type="entry name" value="AB_hydrolase_fold"/>
</dbReference>
<protein>
    <submittedName>
        <fullName evidence="2">SdbB protein (Substrate of the Dot/Icm system)</fullName>
    </submittedName>
</protein>
<evidence type="ECO:0000256" key="1">
    <source>
        <dbReference type="SAM" id="MobiDB-lite"/>
    </source>
</evidence>
<accession>A0A0W0XW27</accession>
<reference evidence="2 3" key="1">
    <citation type="submission" date="2015-11" db="EMBL/GenBank/DDBJ databases">
        <title>Genomic analysis of 38 Legionella species identifies large and diverse effector repertoires.</title>
        <authorList>
            <person name="Burstein D."/>
            <person name="Amaro F."/>
            <person name="Zusman T."/>
            <person name="Lifshitz Z."/>
            <person name="Cohen O."/>
            <person name="Gilbert J.A."/>
            <person name="Pupko T."/>
            <person name="Shuman H.A."/>
            <person name="Segal G."/>
        </authorList>
    </citation>
    <scope>NUCLEOTIDE SEQUENCE [LARGE SCALE GENOMIC DNA]</scope>
    <source>
        <strain evidence="2 3">WA-270A-C2</strain>
    </source>
</reference>
<gene>
    <name evidence="2" type="primary">sdbB</name>
    <name evidence="2" type="ORF">Lrub_0911</name>
</gene>
<name>A0A0W0XW27_9GAMM</name>
<dbReference type="AlphaFoldDB" id="A0A0W0XW27"/>
<evidence type="ECO:0000313" key="2">
    <source>
        <dbReference type="EMBL" id="KTD48560.1"/>
    </source>
</evidence>
<dbReference type="Gene3D" id="6.20.250.80">
    <property type="match status" value="1"/>
</dbReference>
<dbReference type="NCBIfam" id="NF045526">
    <property type="entry name" value="SdbBC"/>
    <property type="match status" value="1"/>
</dbReference>
<feature type="region of interest" description="Disordered" evidence="1">
    <location>
        <begin position="267"/>
        <end position="288"/>
    </location>
</feature>
<sequence>MTASFKRKIQTLLATALFPSTHKDWYKEKGYGKGKLTPFEDFLTNQRENSKAPYHDVFQGLTIQRNWVDCIDYRKNHCKLDSIRFVPENPKVKSGEGRHIVNFFGRLEYYECNFRDMALQAHATGASIHAFNPPGMNSSTGHVVEFKDLVNAGIAQVNALLREGIHPDNIILQGNCMGAAVAEEVNAHFEKHLHIQLRRINSNSFKSMSALVTYLYPPLSLLKDTVKKLLEYTGWQTKPDKLFLTTSPYKVYMSRVNDQTIRPKARMGTKVHKLAKQKEESAAPEYGDYEPHRQWLDEHAIMALDTEKFGNDGHVNPHELDLYKLKSVIASDNVTAYDFVNRYIESSNQYIESHPQTVESSRLTTGAPYLHEAATAVFPEHNKLQQNIMSALDEFLAVATLPEYRQHLIEEQPNERIEVISEPH</sequence>
<evidence type="ECO:0000313" key="3">
    <source>
        <dbReference type="Proteomes" id="UP000054608"/>
    </source>
</evidence>
<dbReference type="SUPFAM" id="SSF53474">
    <property type="entry name" value="alpha/beta-Hydrolases"/>
    <property type="match status" value="1"/>
</dbReference>
<keyword evidence="3" id="KW-1185">Reference proteome</keyword>
<dbReference type="EMBL" id="LNYT01000007">
    <property type="protein sequence ID" value="KTD48560.1"/>
    <property type="molecule type" value="Genomic_DNA"/>
</dbReference>
<proteinExistence type="predicted"/>
<organism evidence="2 3">
    <name type="scientific">Legionella rubrilucens</name>
    <dbReference type="NCBI Taxonomy" id="458"/>
    <lineage>
        <taxon>Bacteria</taxon>
        <taxon>Pseudomonadati</taxon>
        <taxon>Pseudomonadota</taxon>
        <taxon>Gammaproteobacteria</taxon>
        <taxon>Legionellales</taxon>
        <taxon>Legionellaceae</taxon>
        <taxon>Legionella</taxon>
    </lineage>
</organism>